<organism evidence="3">
    <name type="scientific">uncultured Caudovirales phage</name>
    <dbReference type="NCBI Taxonomy" id="2100421"/>
    <lineage>
        <taxon>Viruses</taxon>
        <taxon>Duplodnaviria</taxon>
        <taxon>Heunggongvirae</taxon>
        <taxon>Uroviricota</taxon>
        <taxon>Caudoviricetes</taxon>
        <taxon>Peduoviridae</taxon>
        <taxon>Maltschvirus</taxon>
        <taxon>Maltschvirus maltsch</taxon>
    </lineage>
</organism>
<dbReference type="Gene3D" id="3.40.50.620">
    <property type="entry name" value="HUPs"/>
    <property type="match status" value="1"/>
</dbReference>
<dbReference type="InterPro" id="IPR018392">
    <property type="entry name" value="LysM"/>
</dbReference>
<evidence type="ECO:0000256" key="1">
    <source>
        <dbReference type="SAM" id="MobiDB-lite"/>
    </source>
</evidence>
<feature type="compositionally biased region" description="Polar residues" evidence="1">
    <location>
        <begin position="420"/>
        <end position="445"/>
    </location>
</feature>
<feature type="compositionally biased region" description="Polar residues" evidence="1">
    <location>
        <begin position="506"/>
        <end position="521"/>
    </location>
</feature>
<feature type="compositionally biased region" description="Polar residues" evidence="1">
    <location>
        <begin position="478"/>
        <end position="494"/>
    </location>
</feature>
<feature type="region of interest" description="Disordered" evidence="1">
    <location>
        <begin position="287"/>
        <end position="317"/>
    </location>
</feature>
<dbReference type="EMBL" id="LR798288">
    <property type="protein sequence ID" value="CAB5220811.1"/>
    <property type="molecule type" value="Genomic_DNA"/>
</dbReference>
<evidence type="ECO:0000313" key="3">
    <source>
        <dbReference type="EMBL" id="CAB5220811.1"/>
    </source>
</evidence>
<feature type="compositionally biased region" description="Basic and acidic residues" evidence="1">
    <location>
        <begin position="287"/>
        <end position="310"/>
    </location>
</feature>
<feature type="compositionally biased region" description="Low complexity" evidence="1">
    <location>
        <begin position="446"/>
        <end position="459"/>
    </location>
</feature>
<dbReference type="Pfam" id="PF01476">
    <property type="entry name" value="LysM"/>
    <property type="match status" value="1"/>
</dbReference>
<feature type="compositionally biased region" description="Basic and acidic residues" evidence="1">
    <location>
        <begin position="522"/>
        <end position="543"/>
    </location>
</feature>
<feature type="region of interest" description="Disordered" evidence="1">
    <location>
        <begin position="420"/>
        <end position="559"/>
    </location>
</feature>
<evidence type="ECO:0000259" key="2">
    <source>
        <dbReference type="Pfam" id="PF01476"/>
    </source>
</evidence>
<accession>A0A6J7WS77</accession>
<dbReference type="SUPFAM" id="SSF52374">
    <property type="entry name" value="Nucleotidylyl transferase"/>
    <property type="match status" value="1"/>
</dbReference>
<protein>
    <recommendedName>
        <fullName evidence="2">LysM domain-containing protein</fullName>
    </recommendedName>
</protein>
<feature type="region of interest" description="Disordered" evidence="1">
    <location>
        <begin position="202"/>
        <end position="228"/>
    </location>
</feature>
<dbReference type="InterPro" id="IPR014729">
    <property type="entry name" value="Rossmann-like_a/b/a_fold"/>
</dbReference>
<name>A0A6J7WS77_9CAUD</name>
<reference evidence="3" key="1">
    <citation type="submission" date="2020-05" db="EMBL/GenBank/DDBJ databases">
        <authorList>
            <person name="Chiriac C."/>
            <person name="Salcher M."/>
            <person name="Ghai R."/>
            <person name="Kavagutti S V."/>
        </authorList>
    </citation>
    <scope>NUCLEOTIDE SEQUENCE</scope>
</reference>
<sequence>MADTEKGNVTSNLTADDTNKVGVTKSAKKLKTVKLNDILVKGGRTMTGSPIDKIEINPVQEQAEHTAVTNLNMRAQPPHKGHAEVIKAVENEAKRVGGSAHIVTSHSEGDEKNPISASKKVGYLKKMASPGTHVSATSREAPSVIDTAARLNRHAHHLVVVAGSDRADEYEKLLHRYNGKPDKTGKVHYNFKSITVKKLDRDPDAEGTSGISGTKLREHAKNGNISGFKSGLPPELHQHAEEMMNDINKASKKKMKEEVDSVFDTTFIDLEDTKSVLEAIDAAHREAVPRSGQDRKKLQYVSRKDQDRKTSSVPYRQQSVEKKILEAKKTRKSGFDRIWNPNTMAGRKMIAASDEAQKAVDAMKAAAQKDKATTTKEDLNALVGANKQIKDINKISVGQSINLPGGGTYTAQKGDSLSKIASNVKSGSDPSKLPSTMANDPAQNKASSTPTPASSSSSSGRDSLMNRSMGAFKAKVMNNISRVSKSLETPSDNRAGSAADRLPTDHTGSSSAGDTMSPQQRSDYEKSMKPYRDLESKSRKTNEAFEQLDEIGNTPQGKDALNKVANRADHKVMSSMGDSGVLGNRNYDPKTLKKYTKVGQQAAKRLNKEESELEEGKRGLWDNIWAKRKRIKAGSGEHMRKPGSKGAPTAKDFKDSQ</sequence>
<feature type="region of interest" description="Disordered" evidence="1">
    <location>
        <begin position="631"/>
        <end position="657"/>
    </location>
</feature>
<proteinExistence type="predicted"/>
<feature type="domain" description="LysM" evidence="2">
    <location>
        <begin position="409"/>
        <end position="425"/>
    </location>
</feature>
<gene>
    <name evidence="3" type="ORF">UFOVP247_41</name>
</gene>